<reference evidence="4 5" key="1">
    <citation type="submission" date="2021-03" db="EMBL/GenBank/DDBJ databases">
        <title>Fibrella sp. HMF5405 genome sequencing and assembly.</title>
        <authorList>
            <person name="Kang H."/>
            <person name="Kim H."/>
            <person name="Bae S."/>
            <person name="Joh K."/>
        </authorList>
    </citation>
    <scope>NUCLEOTIDE SEQUENCE [LARGE SCALE GENOMIC DNA]</scope>
    <source>
        <strain evidence="4 5">HMF5405</strain>
    </source>
</reference>
<dbReference type="Gene3D" id="3.90.79.10">
    <property type="entry name" value="Nucleoside Triphosphate Pyrophosphohydrolase"/>
    <property type="match status" value="1"/>
</dbReference>
<protein>
    <submittedName>
        <fullName evidence="4">NUDIX domain-containing protein</fullName>
    </submittedName>
</protein>
<proteinExistence type="predicted"/>
<name>A0ABS3JGP2_9BACT</name>
<sequence length="150" mass="17058">MNPFALPTQSILPAVAAIIFDKRGQVLLQKRRDVNQWGLIGGHVEFGETVEQAIYREIQEETALNIRIDKLIGVYSEPASQTYHYAHQSVQYITTYFRGRLLGDFKDEFSNEETIQLGLFNVDALPVELAQLNAHWMTDALSLTSEAFVR</sequence>
<dbReference type="PANTHER" id="PTHR43046:SF2">
    <property type="entry name" value="8-OXO-DGTP DIPHOSPHATASE-RELATED"/>
    <property type="match status" value="1"/>
</dbReference>
<dbReference type="EMBL" id="JAFMYW010000002">
    <property type="protein sequence ID" value="MBO0949178.1"/>
    <property type="molecule type" value="Genomic_DNA"/>
</dbReference>
<dbReference type="SUPFAM" id="SSF55811">
    <property type="entry name" value="Nudix"/>
    <property type="match status" value="1"/>
</dbReference>
<keyword evidence="5" id="KW-1185">Reference proteome</keyword>
<gene>
    <name evidence="4" type="ORF">J2I46_11335</name>
</gene>
<dbReference type="RefSeq" id="WP_207329105.1">
    <property type="nucleotide sequence ID" value="NZ_JAFMYW010000002.1"/>
</dbReference>
<evidence type="ECO:0000259" key="3">
    <source>
        <dbReference type="PROSITE" id="PS51462"/>
    </source>
</evidence>
<dbReference type="InterPro" id="IPR000086">
    <property type="entry name" value="NUDIX_hydrolase_dom"/>
</dbReference>
<dbReference type="PANTHER" id="PTHR43046">
    <property type="entry name" value="GDP-MANNOSE MANNOSYL HYDROLASE"/>
    <property type="match status" value="1"/>
</dbReference>
<feature type="domain" description="Nudix hydrolase" evidence="3">
    <location>
        <begin position="10"/>
        <end position="145"/>
    </location>
</feature>
<comment type="cofactor">
    <cofactor evidence="1">
        <name>Mg(2+)</name>
        <dbReference type="ChEBI" id="CHEBI:18420"/>
    </cofactor>
</comment>
<comment type="caution">
    <text evidence="4">The sequence shown here is derived from an EMBL/GenBank/DDBJ whole genome shotgun (WGS) entry which is preliminary data.</text>
</comment>
<evidence type="ECO:0000256" key="1">
    <source>
        <dbReference type="ARBA" id="ARBA00001946"/>
    </source>
</evidence>
<accession>A0ABS3JGP2</accession>
<dbReference type="PRINTS" id="PR00502">
    <property type="entry name" value="NUDIXFAMILY"/>
</dbReference>
<dbReference type="InterPro" id="IPR015797">
    <property type="entry name" value="NUDIX_hydrolase-like_dom_sf"/>
</dbReference>
<evidence type="ECO:0000256" key="2">
    <source>
        <dbReference type="ARBA" id="ARBA00022801"/>
    </source>
</evidence>
<dbReference type="PROSITE" id="PS51462">
    <property type="entry name" value="NUDIX"/>
    <property type="match status" value="1"/>
</dbReference>
<dbReference type="Proteomes" id="UP000664628">
    <property type="component" value="Unassembled WGS sequence"/>
</dbReference>
<keyword evidence="2" id="KW-0378">Hydrolase</keyword>
<organism evidence="4 5">
    <name type="scientific">Fibrella forsythiae</name>
    <dbReference type="NCBI Taxonomy" id="2817061"/>
    <lineage>
        <taxon>Bacteria</taxon>
        <taxon>Pseudomonadati</taxon>
        <taxon>Bacteroidota</taxon>
        <taxon>Cytophagia</taxon>
        <taxon>Cytophagales</taxon>
        <taxon>Spirosomataceae</taxon>
        <taxon>Fibrella</taxon>
    </lineage>
</organism>
<evidence type="ECO:0000313" key="5">
    <source>
        <dbReference type="Proteomes" id="UP000664628"/>
    </source>
</evidence>
<evidence type="ECO:0000313" key="4">
    <source>
        <dbReference type="EMBL" id="MBO0949178.1"/>
    </source>
</evidence>
<dbReference type="InterPro" id="IPR020476">
    <property type="entry name" value="Nudix_hydrolase"/>
</dbReference>
<dbReference type="Pfam" id="PF00293">
    <property type="entry name" value="NUDIX"/>
    <property type="match status" value="1"/>
</dbReference>